<comment type="caution">
    <text evidence="1">The sequence shown here is derived from an EMBL/GenBank/DDBJ whole genome shotgun (WGS) entry which is preliminary data.</text>
</comment>
<dbReference type="RefSeq" id="XP_067815203.1">
    <property type="nucleotide sequence ID" value="XM_067961081.1"/>
</dbReference>
<accession>A0A976FG23</accession>
<protein>
    <submittedName>
        <fullName evidence="1">Uncharacterized protein</fullName>
    </submittedName>
</protein>
<name>A0A976FG23_BRELC</name>
<keyword evidence="2" id="KW-1185">Reference proteome</keyword>
<gene>
    <name evidence="1" type="ORF">CCR75_002984</name>
</gene>
<dbReference type="KEGG" id="blac:94346752"/>
<dbReference type="EMBL" id="SHOA02000013">
    <property type="protein sequence ID" value="TDH65704.1"/>
    <property type="molecule type" value="Genomic_DNA"/>
</dbReference>
<evidence type="ECO:0000313" key="2">
    <source>
        <dbReference type="Proteomes" id="UP000294530"/>
    </source>
</evidence>
<organism evidence="1 2">
    <name type="scientific">Bremia lactucae</name>
    <name type="common">Lettuce downy mildew</name>
    <dbReference type="NCBI Taxonomy" id="4779"/>
    <lineage>
        <taxon>Eukaryota</taxon>
        <taxon>Sar</taxon>
        <taxon>Stramenopiles</taxon>
        <taxon>Oomycota</taxon>
        <taxon>Peronosporomycetes</taxon>
        <taxon>Peronosporales</taxon>
        <taxon>Peronosporaceae</taxon>
        <taxon>Bremia</taxon>
    </lineage>
</organism>
<dbReference type="AlphaFoldDB" id="A0A976FG23"/>
<evidence type="ECO:0000313" key="1">
    <source>
        <dbReference type="EMBL" id="TDH65704.1"/>
    </source>
</evidence>
<dbReference type="Proteomes" id="UP000294530">
    <property type="component" value="Unassembled WGS sequence"/>
</dbReference>
<dbReference type="GeneID" id="94346752"/>
<proteinExistence type="predicted"/>
<sequence length="97" mass="10248">MLFHEKRLWVLGGDALKLATSSLPELRLSTQTNHVARERVPTMSSATGGEMQLGSVIPIGASGARVQGAHVPRNPVERRLVAGGGAGAPMRPGTRLR</sequence>
<reference evidence="1 2" key="1">
    <citation type="journal article" date="2021" name="Genome Biol.">
        <title>AFLAP: assembly-free linkage analysis pipeline using k-mers from genome sequencing data.</title>
        <authorList>
            <person name="Fletcher K."/>
            <person name="Zhang L."/>
            <person name="Gil J."/>
            <person name="Han R."/>
            <person name="Cavanaugh K."/>
            <person name="Michelmore R."/>
        </authorList>
    </citation>
    <scope>NUCLEOTIDE SEQUENCE [LARGE SCALE GENOMIC DNA]</scope>
    <source>
        <strain evidence="1 2">SF5</strain>
    </source>
</reference>